<dbReference type="SMART" id="SM00382">
    <property type="entry name" value="AAA"/>
    <property type="match status" value="1"/>
</dbReference>
<dbReference type="SUPFAM" id="SSF52540">
    <property type="entry name" value="P-loop containing nucleoside triphosphate hydrolases"/>
    <property type="match status" value="1"/>
</dbReference>
<dbReference type="InterPro" id="IPR027417">
    <property type="entry name" value="P-loop_NTPase"/>
</dbReference>
<dbReference type="Proteomes" id="UP000199503">
    <property type="component" value="Unassembled WGS sequence"/>
</dbReference>
<accession>A0A1H9MWU9</accession>
<dbReference type="GO" id="GO:0016301">
    <property type="term" value="F:kinase activity"/>
    <property type="evidence" value="ECO:0007669"/>
    <property type="project" value="UniProtKB-KW"/>
</dbReference>
<evidence type="ECO:0000313" key="2">
    <source>
        <dbReference type="EMBL" id="SER27573.1"/>
    </source>
</evidence>
<reference evidence="3" key="1">
    <citation type="submission" date="2016-10" db="EMBL/GenBank/DDBJ databases">
        <authorList>
            <person name="Varghese N."/>
            <person name="Submissions S."/>
        </authorList>
    </citation>
    <scope>NUCLEOTIDE SEQUENCE [LARGE SCALE GENOMIC DNA]</scope>
    <source>
        <strain evidence="3">DSM 44437</strain>
    </source>
</reference>
<keyword evidence="2" id="KW-0418">Kinase</keyword>
<sequence>MFRKLPGLLAVDVRRERKTGARIGVALVFADVSGEVIILTGPPGAGKTTVAGLLATGAPRPSVHLVTDQFYRWIRTGFVPPYLPEAHQQNEVVVGAIVTAAAAYARGGYDVVVDGIVGPWFLDPFRALADELAVSYVVLRPDLDVTLARAAGRGGDELQDVEPITGMHAAFARLGDLEDHVVDSGHLDAGQTAAEVRRVLEAGGHRLTSAR</sequence>
<dbReference type="AlphaFoldDB" id="A0A1H9MWU9"/>
<feature type="domain" description="AAA+ ATPase" evidence="1">
    <location>
        <begin position="33"/>
        <end position="206"/>
    </location>
</feature>
<dbReference type="STRING" id="65499.SAMN04488000_107238"/>
<name>A0A1H9MWU9_9PSEU</name>
<keyword evidence="2" id="KW-0808">Transferase</keyword>
<dbReference type="Gene3D" id="3.40.50.300">
    <property type="entry name" value="P-loop containing nucleotide triphosphate hydrolases"/>
    <property type="match status" value="1"/>
</dbReference>
<evidence type="ECO:0000313" key="3">
    <source>
        <dbReference type="Proteomes" id="UP000199503"/>
    </source>
</evidence>
<dbReference type="EMBL" id="FOFV01000007">
    <property type="protein sequence ID" value="SER27573.1"/>
    <property type="molecule type" value="Genomic_DNA"/>
</dbReference>
<gene>
    <name evidence="2" type="ORF">SAMN04488000_107238</name>
</gene>
<protein>
    <submittedName>
        <fullName evidence="2">Adenylate kinase</fullName>
    </submittedName>
</protein>
<dbReference type="Pfam" id="PF07931">
    <property type="entry name" value="CPT"/>
    <property type="match status" value="1"/>
</dbReference>
<dbReference type="InterPro" id="IPR003593">
    <property type="entry name" value="AAA+_ATPase"/>
</dbReference>
<proteinExistence type="predicted"/>
<evidence type="ECO:0000259" key="1">
    <source>
        <dbReference type="SMART" id="SM00382"/>
    </source>
</evidence>
<dbReference type="OrthoDB" id="1649389at2"/>
<keyword evidence="3" id="KW-1185">Reference proteome</keyword>
<organism evidence="2 3">
    <name type="scientific">Lentzea albida</name>
    <dbReference type="NCBI Taxonomy" id="65499"/>
    <lineage>
        <taxon>Bacteria</taxon>
        <taxon>Bacillati</taxon>
        <taxon>Actinomycetota</taxon>
        <taxon>Actinomycetes</taxon>
        <taxon>Pseudonocardiales</taxon>
        <taxon>Pseudonocardiaceae</taxon>
        <taxon>Lentzea</taxon>
    </lineage>
</organism>